<organism evidence="1 2">
    <name type="scientific">Pseudochryseolinea flava</name>
    <dbReference type="NCBI Taxonomy" id="2059302"/>
    <lineage>
        <taxon>Bacteria</taxon>
        <taxon>Pseudomonadati</taxon>
        <taxon>Bacteroidota</taxon>
        <taxon>Cytophagia</taxon>
        <taxon>Cytophagales</taxon>
        <taxon>Fulvivirgaceae</taxon>
        <taxon>Pseudochryseolinea</taxon>
    </lineage>
</organism>
<evidence type="ECO:0008006" key="3">
    <source>
        <dbReference type="Google" id="ProtNLM"/>
    </source>
</evidence>
<dbReference type="AlphaFoldDB" id="A0A364XVY7"/>
<name>A0A364XVY7_9BACT</name>
<dbReference type="EMBL" id="QMFY01000017">
    <property type="protein sequence ID" value="RAV98504.1"/>
    <property type="molecule type" value="Genomic_DNA"/>
</dbReference>
<dbReference type="OrthoDB" id="1288644at2"/>
<sequence length="541" mass="58944">MITVMQFAKNTRSLRHGLVILSLSALVLVSCSKENRLATHIPKDATGVLAFDVKSLAMKSLDFKELLSVEGVKKVFTDLDDSVSTALRNSGIDYMNKAYIFGKIEGENSGYGAAIVALTDANKFEAFVKKASKDVVITKEGSYSLATIEDKSIIGWSETELIVLVGTNDKEKLMAIANLKKEESLIATSETFKDLEKQTADIAWWMNFEGFQNFIPQTGMPGSNFNLKETFMMATCNFEDGQVVVDTKYQGNDEMLKKFNFIKNNVSNDVAGAMPGKTVIGMAGFGLDMDALYQYLESEHLVEAMGAQAEQMLGLTPKEAFETFSGDIAATVNGVSMKEVKRLNWSTGEEYTAQEPEFDYYALIGIAKKENAVKILEQFVAQGMLTKTDNVYSFQDKVFIVEKGNAIAITGSSALKDFAVSGSGEKLNGELSGLLTSNASSMYVNFTNIPSTFYEGSNASLGEHIGNIAVEEIVATSSAVKDKTSTGKLVVKFKNKSENSLLTITKIAKKYGDMIPTEPTFTEPAMDSTAVTEEPVVAINE</sequence>
<evidence type="ECO:0000313" key="2">
    <source>
        <dbReference type="Proteomes" id="UP000251889"/>
    </source>
</evidence>
<gene>
    <name evidence="1" type="ORF">DQQ10_23575</name>
</gene>
<proteinExistence type="predicted"/>
<keyword evidence="2" id="KW-1185">Reference proteome</keyword>
<protein>
    <recommendedName>
        <fullName evidence="3">DUF4836 domain-containing protein</fullName>
    </recommendedName>
</protein>
<reference evidence="1 2" key="1">
    <citation type="submission" date="2018-06" db="EMBL/GenBank/DDBJ databases">
        <title>Chryseolinea flavus sp. nov., a member of the phylum Bacteroidetes isolated from soil.</title>
        <authorList>
            <person name="Li Y."/>
            <person name="Wang J."/>
        </authorList>
    </citation>
    <scope>NUCLEOTIDE SEQUENCE [LARGE SCALE GENOMIC DNA]</scope>
    <source>
        <strain evidence="1 2">SDU1-6</strain>
    </source>
</reference>
<dbReference type="Proteomes" id="UP000251889">
    <property type="component" value="Unassembled WGS sequence"/>
</dbReference>
<accession>A0A364XVY7</accession>
<comment type="caution">
    <text evidence="1">The sequence shown here is derived from an EMBL/GenBank/DDBJ whole genome shotgun (WGS) entry which is preliminary data.</text>
</comment>
<evidence type="ECO:0000313" key="1">
    <source>
        <dbReference type="EMBL" id="RAV98504.1"/>
    </source>
</evidence>